<dbReference type="KEGG" id="rmai:MACH21_04250"/>
<dbReference type="InterPro" id="IPR036390">
    <property type="entry name" value="WH_DNA-bd_sf"/>
</dbReference>
<evidence type="ECO:0000313" key="4">
    <source>
        <dbReference type="Proteomes" id="UP001337723"/>
    </source>
</evidence>
<keyword evidence="4" id="KW-1185">Reference proteome</keyword>
<dbReference type="AlphaFoldDB" id="A0AA48H9M3"/>
<protein>
    <recommendedName>
        <fullName evidence="2">HTH marR-type domain-containing protein</fullName>
    </recommendedName>
</protein>
<dbReference type="InterPro" id="IPR036388">
    <property type="entry name" value="WH-like_DNA-bd_sf"/>
</dbReference>
<dbReference type="PRINTS" id="PR00598">
    <property type="entry name" value="HTHMARR"/>
</dbReference>
<dbReference type="PANTHER" id="PTHR33164">
    <property type="entry name" value="TRANSCRIPTIONAL REGULATOR, MARR FAMILY"/>
    <property type="match status" value="1"/>
</dbReference>
<dbReference type="GO" id="GO:0003700">
    <property type="term" value="F:DNA-binding transcription factor activity"/>
    <property type="evidence" value="ECO:0007669"/>
    <property type="project" value="InterPro"/>
</dbReference>
<dbReference type="SUPFAM" id="SSF46785">
    <property type="entry name" value="Winged helix' DNA-binding domain"/>
    <property type="match status" value="1"/>
</dbReference>
<dbReference type="PANTHER" id="PTHR33164:SF43">
    <property type="entry name" value="HTH-TYPE TRANSCRIPTIONAL REPRESSOR YETL"/>
    <property type="match status" value="1"/>
</dbReference>
<organism evidence="3 4">
    <name type="scientific">Roseicyclus marinus</name>
    <dbReference type="NCBI Taxonomy" id="2161673"/>
    <lineage>
        <taxon>Bacteria</taxon>
        <taxon>Pseudomonadati</taxon>
        <taxon>Pseudomonadota</taxon>
        <taxon>Alphaproteobacteria</taxon>
        <taxon>Rhodobacterales</taxon>
        <taxon>Roseobacteraceae</taxon>
        <taxon>Roseicyclus</taxon>
    </lineage>
</organism>
<dbReference type="EMBL" id="AP027266">
    <property type="protein sequence ID" value="BDW84248.1"/>
    <property type="molecule type" value="Genomic_DNA"/>
</dbReference>
<dbReference type="PROSITE" id="PS50995">
    <property type="entry name" value="HTH_MARR_2"/>
    <property type="match status" value="1"/>
</dbReference>
<dbReference type="Proteomes" id="UP001337723">
    <property type="component" value="Chromosome"/>
</dbReference>
<dbReference type="InterPro" id="IPR039422">
    <property type="entry name" value="MarR/SlyA-like"/>
</dbReference>
<accession>A0AA48H9M3</accession>
<dbReference type="InterPro" id="IPR000835">
    <property type="entry name" value="HTH_MarR-typ"/>
</dbReference>
<dbReference type="Pfam" id="PF12802">
    <property type="entry name" value="MarR_2"/>
    <property type="match status" value="1"/>
</dbReference>
<gene>
    <name evidence="3" type="ORF">MACH21_04250</name>
</gene>
<dbReference type="Gene3D" id="1.10.10.10">
    <property type="entry name" value="Winged helix-like DNA-binding domain superfamily/Winged helix DNA-binding domain"/>
    <property type="match status" value="1"/>
</dbReference>
<dbReference type="GO" id="GO:0006950">
    <property type="term" value="P:response to stress"/>
    <property type="evidence" value="ECO:0007669"/>
    <property type="project" value="TreeGrafter"/>
</dbReference>
<feature type="domain" description="HTH marR-type" evidence="2">
    <location>
        <begin position="27"/>
        <end position="160"/>
    </location>
</feature>
<feature type="region of interest" description="Disordered" evidence="1">
    <location>
        <begin position="1"/>
        <end position="22"/>
    </location>
</feature>
<evidence type="ECO:0000256" key="1">
    <source>
        <dbReference type="SAM" id="MobiDB-lite"/>
    </source>
</evidence>
<name>A0AA48H9M3_9RHOB</name>
<evidence type="ECO:0000259" key="2">
    <source>
        <dbReference type="PROSITE" id="PS50995"/>
    </source>
</evidence>
<sequence length="174" mass="19462">MPKVSGDTESTGTAGRGRMSGQKTFRNERLTYKLNIVADQAIAANDQIFLRETGCSIRELRVLRLIDDTPGTSFRDIARVTGFERSLTSRLIQSLIGAGLIERKNAPDDARVFELHTTEKGQEARRIARGVSDRLEAILTDPLSRAELDTLNTLLERLAAWVSSDAYRERLLEE</sequence>
<evidence type="ECO:0000313" key="3">
    <source>
        <dbReference type="EMBL" id="BDW84248.1"/>
    </source>
</evidence>
<reference evidence="3 4" key="1">
    <citation type="submission" date="2023-01" db="EMBL/GenBank/DDBJ databases">
        <title>Complete genome sequence of Roseicyclus marinus strain Dej080120_10.</title>
        <authorList>
            <person name="Ueki S."/>
            <person name="Maruyama F."/>
        </authorList>
    </citation>
    <scope>NUCLEOTIDE SEQUENCE [LARGE SCALE GENOMIC DNA]</scope>
    <source>
        <strain evidence="3 4">Dej080120_10</strain>
    </source>
</reference>
<proteinExistence type="predicted"/>
<dbReference type="SMART" id="SM00347">
    <property type="entry name" value="HTH_MARR"/>
    <property type="match status" value="1"/>
</dbReference>